<organism evidence="1">
    <name type="scientific">Xenopsylla cheopis</name>
    <name type="common">Oriental rat flea</name>
    <name type="synonym">Pulex cheopis</name>
    <dbReference type="NCBI Taxonomy" id="163159"/>
    <lineage>
        <taxon>Eukaryota</taxon>
        <taxon>Metazoa</taxon>
        <taxon>Ecdysozoa</taxon>
        <taxon>Arthropoda</taxon>
        <taxon>Hexapoda</taxon>
        <taxon>Insecta</taxon>
        <taxon>Pterygota</taxon>
        <taxon>Neoptera</taxon>
        <taxon>Endopterygota</taxon>
        <taxon>Siphonaptera</taxon>
        <taxon>Pulicidae</taxon>
        <taxon>Xenopsyllinae</taxon>
        <taxon>Xenopsylla</taxon>
    </lineage>
</organism>
<dbReference type="EMBL" id="GIIL01006936">
    <property type="protein sequence ID" value="NOV50662.1"/>
    <property type="molecule type" value="Transcribed_RNA"/>
</dbReference>
<reference evidence="1" key="1">
    <citation type="submission" date="2020-03" db="EMBL/GenBank/DDBJ databases">
        <title>Transcriptomic Profiling of the Digestive Tract of the Rat Flea, Xenopsylla cheopis, Following Blood Feeding and Infection with Yersinia pestis.</title>
        <authorList>
            <person name="Bland D.M."/>
            <person name="Martens C.A."/>
            <person name="Virtaneva K."/>
            <person name="Kanakabandi K."/>
            <person name="Long D."/>
            <person name="Rosenke R."/>
            <person name="Saturday G.A."/>
            <person name="Hoyt F.H."/>
            <person name="Bruno D.P."/>
            <person name="Ribeiro J.M.C."/>
            <person name="Hinnebusch J."/>
        </authorList>
    </citation>
    <scope>NUCLEOTIDE SEQUENCE</scope>
</reference>
<name>A0A6M2DWP1_XENCH</name>
<protein>
    <submittedName>
        <fullName evidence="1">Putative secreted protein</fullName>
    </submittedName>
</protein>
<dbReference type="AlphaFoldDB" id="A0A6M2DWP1"/>
<evidence type="ECO:0000313" key="1">
    <source>
        <dbReference type="EMBL" id="NOV50662.1"/>
    </source>
</evidence>
<proteinExistence type="predicted"/>
<sequence length="84" mass="10087">MLCNMWKVYVCDFLLCYVLSLPHILCRILRKELEELFQRLLINGLYKMQKTLWTNPKRKSLCYQLTKCTVCCKKICCNTRLMGM</sequence>
<accession>A0A6M2DWP1</accession>